<gene>
    <name evidence="1" type="ORF">LPB137_10400</name>
</gene>
<dbReference type="KEGG" id="alp:LPB137_10400"/>
<proteinExistence type="predicted"/>
<dbReference type="OrthoDB" id="8479674at2"/>
<dbReference type="EMBL" id="CP019070">
    <property type="protein sequence ID" value="APW66225.1"/>
    <property type="molecule type" value="Genomic_DNA"/>
</dbReference>
<evidence type="ECO:0000313" key="2">
    <source>
        <dbReference type="Proteomes" id="UP000186074"/>
    </source>
</evidence>
<evidence type="ECO:0000313" key="1">
    <source>
        <dbReference type="EMBL" id="APW66225.1"/>
    </source>
</evidence>
<protein>
    <recommendedName>
        <fullName evidence="3">Aminoglycoside phosphotransferase domain-containing protein</fullName>
    </recommendedName>
</protein>
<dbReference type="RefSeq" id="WP_076087745.1">
    <property type="nucleotide sequence ID" value="NZ_CP019070.1"/>
</dbReference>
<name>A0A1P8KNV2_9BACT</name>
<dbReference type="InterPro" id="IPR011009">
    <property type="entry name" value="Kinase-like_dom_sf"/>
</dbReference>
<dbReference type="SUPFAM" id="SSF56112">
    <property type="entry name" value="Protein kinase-like (PK-like)"/>
    <property type="match status" value="1"/>
</dbReference>
<organism evidence="1 2">
    <name type="scientific">Poseidonibacter parvus</name>
    <dbReference type="NCBI Taxonomy" id="1850254"/>
    <lineage>
        <taxon>Bacteria</taxon>
        <taxon>Pseudomonadati</taxon>
        <taxon>Campylobacterota</taxon>
        <taxon>Epsilonproteobacteria</taxon>
        <taxon>Campylobacterales</taxon>
        <taxon>Arcobacteraceae</taxon>
        <taxon>Poseidonibacter</taxon>
    </lineage>
</organism>
<accession>A0A1P8KNV2</accession>
<dbReference type="Gene3D" id="3.90.1200.10">
    <property type="match status" value="1"/>
</dbReference>
<dbReference type="AlphaFoldDB" id="A0A1P8KNV2"/>
<dbReference type="Proteomes" id="UP000186074">
    <property type="component" value="Chromosome"/>
</dbReference>
<sequence>MSIINNEDTNIIDLLFINKKDGDNLSSFFYISNPDGTIRWIYPISLKRPTFLAFYSTSSMRAKLIALSIKTFFLFKLNKLLKAKPLEINIDKKSIIGNILENYPTYNYSIFTGTVGVNRKAILELNKNNETEYFVKISLTESSKELIHNEADILEYINSFTFENIEIPKIIEKNDDYIIIDNIKQNSSYQTNSIDDIHIKALDDLYSRTLTEKKLEDIDSVKESSLILNKLETSEINTKLPHEKIKDILTNIANIKSTLTNDIKINLGLAHCDFTPWNMYVTNNKLSVFDWELSNKDTVLLYDLFHYIFQAEILINKQGYSSIINTINTVFQNEHLKEIIKKYNIDINLNYILYLEYTVLYYLDKYNSQEELHSQVFWLIDIWNKALKDIVKKEGKVIHE</sequence>
<dbReference type="STRING" id="1850254.LPB137_10400"/>
<reference evidence="1 2" key="1">
    <citation type="submission" date="2017-01" db="EMBL/GenBank/DDBJ databases">
        <title>Genome sequencing of Arcobacter sp. LPB0137.</title>
        <authorList>
            <person name="Lee G.-W."/>
            <person name="Yi H."/>
        </authorList>
    </citation>
    <scope>NUCLEOTIDE SEQUENCE [LARGE SCALE GENOMIC DNA]</scope>
    <source>
        <strain evidence="1 2">LPB0137</strain>
    </source>
</reference>
<keyword evidence="2" id="KW-1185">Reference proteome</keyword>
<evidence type="ECO:0008006" key="3">
    <source>
        <dbReference type="Google" id="ProtNLM"/>
    </source>
</evidence>